<evidence type="ECO:0000313" key="3">
    <source>
        <dbReference type="EMBL" id="KWR52834.1"/>
    </source>
</evidence>
<dbReference type="GO" id="GO:0003677">
    <property type="term" value="F:DNA binding"/>
    <property type="evidence" value="ECO:0007669"/>
    <property type="project" value="InterPro"/>
</dbReference>
<dbReference type="EMBL" id="LRGC01000017">
    <property type="protein sequence ID" value="KWR52834.1"/>
    <property type="molecule type" value="Genomic_DNA"/>
</dbReference>
<dbReference type="PATRIC" id="fig|46506.5.peg.2894"/>
<feature type="domain" description="DNA-directed DNA polymerase family A palm" evidence="1">
    <location>
        <begin position="275"/>
        <end position="444"/>
    </location>
</feature>
<dbReference type="AlphaFoldDB" id="A0A108T3M4"/>
<dbReference type="Proteomes" id="UP000467334">
    <property type="component" value="Unassembled WGS sequence"/>
</dbReference>
<dbReference type="Pfam" id="PF00476">
    <property type="entry name" value="DNA_pol_A"/>
    <property type="match status" value="1"/>
</dbReference>
<keyword evidence="4" id="KW-1185">Reference proteome</keyword>
<organism evidence="3 4">
    <name type="scientific">Bacteroides stercoris</name>
    <dbReference type="NCBI Taxonomy" id="46506"/>
    <lineage>
        <taxon>Bacteria</taxon>
        <taxon>Pseudomonadati</taxon>
        <taxon>Bacteroidota</taxon>
        <taxon>Bacteroidia</taxon>
        <taxon>Bacteroidales</taxon>
        <taxon>Bacteroidaceae</taxon>
        <taxon>Bacteroides</taxon>
    </lineage>
</organism>
<evidence type="ECO:0000313" key="4">
    <source>
        <dbReference type="Proteomes" id="UP000056419"/>
    </source>
</evidence>
<dbReference type="Gene3D" id="3.30.70.370">
    <property type="match status" value="1"/>
</dbReference>
<dbReference type="GO" id="GO:0003887">
    <property type="term" value="F:DNA-directed DNA polymerase activity"/>
    <property type="evidence" value="ECO:0007669"/>
    <property type="project" value="InterPro"/>
</dbReference>
<reference evidence="3 4" key="1">
    <citation type="journal article" date="2016" name="BMC Genomics">
        <title>Type VI secretion systems of human gut Bacteroidales segregate into three genetic architectures, two of which are contained on mobile genetic elements.</title>
        <authorList>
            <person name="Coyne M.J."/>
            <person name="Roelofs K.G."/>
            <person name="Comstock L.E."/>
        </authorList>
    </citation>
    <scope>NUCLEOTIDE SEQUENCE [LARGE SCALE GENOMIC DNA]</scope>
    <source>
        <strain evidence="3 4">CL09T03C01</strain>
    </source>
</reference>
<dbReference type="SUPFAM" id="SSF56672">
    <property type="entry name" value="DNA/RNA polymerases"/>
    <property type="match status" value="1"/>
</dbReference>
<name>A0A108T3M4_BACSE</name>
<evidence type="ECO:0000313" key="5">
    <source>
        <dbReference type="Proteomes" id="UP000467334"/>
    </source>
</evidence>
<dbReference type="Proteomes" id="UP000056419">
    <property type="component" value="Unassembled WGS sequence"/>
</dbReference>
<dbReference type="Gene3D" id="1.10.150.20">
    <property type="entry name" value="5' to 3' exonuclease, C-terminal subdomain"/>
    <property type="match status" value="1"/>
</dbReference>
<protein>
    <submittedName>
        <fullName evidence="3">DNA polymerase I</fullName>
    </submittedName>
</protein>
<dbReference type="GO" id="GO:0006260">
    <property type="term" value="P:DNA replication"/>
    <property type="evidence" value="ECO:0007669"/>
    <property type="project" value="InterPro"/>
</dbReference>
<dbReference type="STRING" id="46506.AA415_02699"/>
<proteinExistence type="predicted"/>
<reference evidence="2 5" key="3">
    <citation type="journal article" date="2019" name="Nat. Med.">
        <title>A library of human gut bacterial isolates paired with longitudinal multiomics data enables mechanistic microbiome research.</title>
        <authorList>
            <person name="Poyet M."/>
            <person name="Groussin M."/>
            <person name="Gibbons S.M."/>
            <person name="Avila-Pacheco J."/>
            <person name="Jiang X."/>
            <person name="Kearney S.M."/>
            <person name="Perrotta A.R."/>
            <person name="Berdy B."/>
            <person name="Zhao S."/>
            <person name="Lieberman T.D."/>
            <person name="Swanson P.K."/>
            <person name="Smith M."/>
            <person name="Roesemann S."/>
            <person name="Alexander J.E."/>
            <person name="Rich S.A."/>
            <person name="Livny J."/>
            <person name="Vlamakis H."/>
            <person name="Clish C."/>
            <person name="Bullock K."/>
            <person name="Deik A."/>
            <person name="Scott J."/>
            <person name="Pierce K.A."/>
            <person name="Xavier R.J."/>
            <person name="Alm E.J."/>
        </authorList>
    </citation>
    <scope>NUCLEOTIDE SEQUENCE [LARGE SCALE GENOMIC DNA]</scope>
    <source>
        <strain evidence="2 5">BIOML-A6</strain>
    </source>
</reference>
<dbReference type="InterPro" id="IPR001098">
    <property type="entry name" value="DNA-dir_DNA_pol_A_palm_dom"/>
</dbReference>
<dbReference type="SMART" id="SM00482">
    <property type="entry name" value="POLAc"/>
    <property type="match status" value="1"/>
</dbReference>
<evidence type="ECO:0000313" key="2">
    <source>
        <dbReference type="EMBL" id="KAB5308888.1"/>
    </source>
</evidence>
<comment type="caution">
    <text evidence="3">The sequence shown here is derived from an EMBL/GenBank/DDBJ whole genome shotgun (WGS) entry which is preliminary data.</text>
</comment>
<evidence type="ECO:0000259" key="1">
    <source>
        <dbReference type="SMART" id="SM00482"/>
    </source>
</evidence>
<dbReference type="EMBL" id="WCLE01000059">
    <property type="protein sequence ID" value="KAB5308888.1"/>
    <property type="molecule type" value="Genomic_DNA"/>
</dbReference>
<accession>A0A108T3M4</accession>
<gene>
    <name evidence="3" type="ORF">AA415_02699</name>
    <name evidence="2" type="ORF">F9958_16870</name>
</gene>
<dbReference type="InterPro" id="IPR043502">
    <property type="entry name" value="DNA/RNA_pol_sf"/>
</dbReference>
<reference evidence="3" key="2">
    <citation type="submission" date="2016-01" db="EMBL/GenBank/DDBJ databases">
        <authorList>
            <person name="McClelland M."/>
            <person name="Jain A."/>
            <person name="Saraogi P."/>
            <person name="Mendelson R."/>
            <person name="Westerman R."/>
            <person name="SanMiguel P."/>
            <person name="Csonka L."/>
        </authorList>
    </citation>
    <scope>NUCLEOTIDE SEQUENCE</scope>
    <source>
        <strain evidence="3">CL09T03C01</strain>
    </source>
</reference>
<dbReference type="RefSeq" id="WP_060386330.1">
    <property type="nucleotide sequence ID" value="NZ_CP081913.1"/>
</dbReference>
<sequence length="479" mass="56630">MRKEKEYVVIYLDCCLYGCDVADDQRIVINLTRNGLFYHDRIITCQITEVIHLLCNNYGGISKFDLLDFECLDLQIRQSVEYCEEQNECWSPHEMVLYYTGRELPLRPEEQHEEALRLMIDCYQEMKRRGEEEWPRIEKIEIPVNRVLYDLVARGIEFRNDQLEEFCQVQHKKLYRALNRIQLDFGQVQPNLEALYNQLNLPIHYLKYGRLKALCKKYPKLQPFRDAEKAERNLRILTYLSAIRKNLNIVTPVVKPVGSRTSRIILRNPPLQNMSKEFRGLFNCSHQTFVNHRYLYVDYSQFEAGILAGLTNRKELISLYEKNRIYSEIERIANCDRSEAKILFYCFIYGGVCAKKLKGFFNRYCSEDDLESLVNAPKVSSLLGNSRILNMDTDCHKILNHRIQSIGSLIFKQALIDVYNRYRWKVDLVLPLHDGALYKIIDDKITDEDICRIYREAFRKYFPGLSPLVKPQQFFPEGE</sequence>